<dbReference type="Gene3D" id="1.25.70.10">
    <property type="entry name" value="Transcription termination factor 3, mitochondrial"/>
    <property type="match status" value="3"/>
</dbReference>
<keyword evidence="2" id="KW-0809">Transit peptide</keyword>
<dbReference type="OrthoDB" id="10064535at2759"/>
<evidence type="ECO:0000256" key="1">
    <source>
        <dbReference type="ARBA" id="ARBA00007692"/>
    </source>
</evidence>
<dbReference type="PANTHER" id="PTHR15437:SF7">
    <property type="entry name" value="TRANSCRIPTION TERMINATION FACTOR 5, MITOCHONDRIAL"/>
    <property type="match status" value="1"/>
</dbReference>
<reference evidence="3 4" key="1">
    <citation type="submission" date="2019-08" db="EMBL/GenBank/DDBJ databases">
        <title>Whole genome of Aphis craccivora.</title>
        <authorList>
            <person name="Voronova N.V."/>
            <person name="Shulinski R.S."/>
            <person name="Bandarenka Y.V."/>
            <person name="Zhorov D.G."/>
            <person name="Warner D."/>
        </authorList>
    </citation>
    <scope>NUCLEOTIDE SEQUENCE [LARGE SCALE GENOMIC DNA]</scope>
    <source>
        <strain evidence="3">180601</strain>
        <tissue evidence="3">Whole Body</tissue>
    </source>
</reference>
<protein>
    <submittedName>
        <fullName evidence="3">Transcription termination factor 5, mitochondrial</fullName>
    </submittedName>
</protein>
<dbReference type="Pfam" id="PF02536">
    <property type="entry name" value="mTERF"/>
    <property type="match status" value="1"/>
</dbReference>
<evidence type="ECO:0000256" key="2">
    <source>
        <dbReference type="ARBA" id="ARBA00022946"/>
    </source>
</evidence>
<keyword evidence="4" id="KW-1185">Reference proteome</keyword>
<name>A0A6G0YKZ5_APHCR</name>
<dbReference type="AlphaFoldDB" id="A0A6G0YKZ5"/>
<comment type="caution">
    <text evidence="3">The sequence shown here is derived from an EMBL/GenBank/DDBJ whole genome shotgun (WGS) entry which is preliminary data.</text>
</comment>
<dbReference type="SMART" id="SM00733">
    <property type="entry name" value="Mterf"/>
    <property type="match status" value="4"/>
</dbReference>
<sequence>LQINNSSWITIQEYLMMLHKVMHFNLNKMCFVQNIYQTCCYCATSIINNDVIQFFQHNLGLPENEVQRIVKKYPSFQNDSYSTLSDNFSLLMIESFGFSKDDIIKKIQILTLHSITIKNYAMLLEEGGFTKNKIDSKAILRFKFISKKSIQSLKNENFIHKHIDVGHHILSFIQFPIELYPGNCDESLSWIQVQKNIFKLYVGWKIKMNMENIKYAQAIYHRLCNKSYRLMDKSIDILLNELNFTEEKIRRHSYLIHSDPDNTRAILDNFKYLCGIDTKLILSKHPKIIITPWNTIREIRKHFEDFGIPESSIVKAPEIYTLGSNTVYERLCKLKETPELASFINNPQVARLIYYHTKVNSRLKYLQSKNCVSLNLLVTNDYSFNRFNCNGNDKGKTNDIMIYLTKELGENKNKLRSLLERHPYWQYISLLTIRKSFEFLKKNNFTKDQLCHCSQILLYPVHKIKDALVITEKMNNVSYLRNVSGSIKSEYLLPLVLYNLEKDYHFSGDGVWNTNEKTKKIRLSDSPRVTFEDTEELDHEPSTKLL</sequence>
<evidence type="ECO:0000313" key="4">
    <source>
        <dbReference type="Proteomes" id="UP000478052"/>
    </source>
</evidence>
<organism evidence="3 4">
    <name type="scientific">Aphis craccivora</name>
    <name type="common">Cowpea aphid</name>
    <dbReference type="NCBI Taxonomy" id="307492"/>
    <lineage>
        <taxon>Eukaryota</taxon>
        <taxon>Metazoa</taxon>
        <taxon>Ecdysozoa</taxon>
        <taxon>Arthropoda</taxon>
        <taxon>Hexapoda</taxon>
        <taxon>Insecta</taxon>
        <taxon>Pterygota</taxon>
        <taxon>Neoptera</taxon>
        <taxon>Paraneoptera</taxon>
        <taxon>Hemiptera</taxon>
        <taxon>Sternorrhyncha</taxon>
        <taxon>Aphidomorpha</taxon>
        <taxon>Aphidoidea</taxon>
        <taxon>Aphididae</taxon>
        <taxon>Aphidini</taxon>
        <taxon>Aphis</taxon>
        <taxon>Aphis</taxon>
    </lineage>
</organism>
<dbReference type="InterPro" id="IPR038538">
    <property type="entry name" value="MTERF_sf"/>
</dbReference>
<evidence type="ECO:0000313" key="3">
    <source>
        <dbReference type="EMBL" id="KAF0757713.1"/>
    </source>
</evidence>
<dbReference type="GO" id="GO:0005759">
    <property type="term" value="C:mitochondrial matrix"/>
    <property type="evidence" value="ECO:0007669"/>
    <property type="project" value="TreeGrafter"/>
</dbReference>
<dbReference type="PANTHER" id="PTHR15437">
    <property type="entry name" value="TRANSCRIPTION TERMINATION FACTOR, MITOCHONDRIAL"/>
    <property type="match status" value="1"/>
</dbReference>
<dbReference type="Proteomes" id="UP000478052">
    <property type="component" value="Unassembled WGS sequence"/>
</dbReference>
<dbReference type="GO" id="GO:0006393">
    <property type="term" value="P:termination of mitochondrial transcription"/>
    <property type="evidence" value="ECO:0007669"/>
    <property type="project" value="TreeGrafter"/>
</dbReference>
<dbReference type="GO" id="GO:0003676">
    <property type="term" value="F:nucleic acid binding"/>
    <property type="evidence" value="ECO:0007669"/>
    <property type="project" value="InterPro"/>
</dbReference>
<dbReference type="EMBL" id="VUJU01003493">
    <property type="protein sequence ID" value="KAF0757713.1"/>
    <property type="molecule type" value="Genomic_DNA"/>
</dbReference>
<comment type="similarity">
    <text evidence="1">Belongs to the mTERF family.</text>
</comment>
<proteinExistence type="inferred from homology"/>
<accession>A0A6G0YKZ5</accession>
<dbReference type="InterPro" id="IPR003690">
    <property type="entry name" value="MTERF"/>
</dbReference>
<feature type="non-terminal residue" evidence="3">
    <location>
        <position position="1"/>
    </location>
</feature>
<gene>
    <name evidence="3" type="ORF">FWK35_00016526</name>
</gene>